<dbReference type="SMART" id="SM00129">
    <property type="entry name" value="KISc"/>
    <property type="match status" value="1"/>
</dbReference>
<dbReference type="Pfam" id="PF00225">
    <property type="entry name" value="Kinesin"/>
    <property type="match status" value="1"/>
</dbReference>
<keyword evidence="1" id="KW-0505">Motor protein</keyword>
<dbReference type="GO" id="GO:0005819">
    <property type="term" value="C:spindle"/>
    <property type="evidence" value="ECO:0007669"/>
    <property type="project" value="TreeGrafter"/>
</dbReference>
<feature type="binding site" evidence="1">
    <location>
        <begin position="128"/>
        <end position="135"/>
    </location>
    <ligand>
        <name>ATP</name>
        <dbReference type="ChEBI" id="CHEBI:30616"/>
    </ligand>
</feature>
<dbReference type="InterPro" id="IPR001752">
    <property type="entry name" value="Kinesin_motor_dom"/>
</dbReference>
<gene>
    <name evidence="4" type="ORF">TOPH_08783</name>
</gene>
<keyword evidence="5" id="KW-1185">Reference proteome</keyword>
<dbReference type="GO" id="GO:0005524">
    <property type="term" value="F:ATP binding"/>
    <property type="evidence" value="ECO:0007669"/>
    <property type="project" value="UniProtKB-UniRule"/>
</dbReference>
<dbReference type="AlphaFoldDB" id="A0A0L0MXJ9"/>
<protein>
    <submittedName>
        <fullName evidence="4">Kinesin-like protein KIF2C</fullName>
    </submittedName>
</protein>
<comment type="caution">
    <text evidence="4">The sequence shown here is derived from an EMBL/GenBank/DDBJ whole genome shotgun (WGS) entry which is preliminary data.</text>
</comment>
<name>A0A0L0MXJ9_TOLOC</name>
<dbReference type="Gene3D" id="3.40.850.10">
    <property type="entry name" value="Kinesin motor domain"/>
    <property type="match status" value="1"/>
</dbReference>
<dbReference type="PANTHER" id="PTHR24115:SF0">
    <property type="entry name" value="FI21273P1-RELATED"/>
    <property type="match status" value="1"/>
</dbReference>
<evidence type="ECO:0000256" key="1">
    <source>
        <dbReference type="PROSITE-ProRule" id="PRU00283"/>
    </source>
</evidence>
<keyword evidence="1" id="KW-0547">Nucleotide-binding</keyword>
<accession>A0A0L0MXJ9</accession>
<dbReference type="OrthoDB" id="3176171at2759"/>
<comment type="similarity">
    <text evidence="1">Belongs to the TRAFAC class myosin-kinesin ATPase superfamily. Kinesin family.</text>
</comment>
<dbReference type="GO" id="GO:0005874">
    <property type="term" value="C:microtubule"/>
    <property type="evidence" value="ECO:0007669"/>
    <property type="project" value="TreeGrafter"/>
</dbReference>
<dbReference type="STRING" id="1163406.A0A0L0MXJ9"/>
<dbReference type="InterPro" id="IPR027640">
    <property type="entry name" value="Kinesin-like_fam"/>
</dbReference>
<dbReference type="GO" id="GO:0003777">
    <property type="term" value="F:microtubule motor activity"/>
    <property type="evidence" value="ECO:0007669"/>
    <property type="project" value="InterPro"/>
</dbReference>
<sequence>MEEFLISNAERYRSLVQKAKLAPPRPTPGGASASRDIIVSARIRPLSAEESAAGFPEALFPRAGTAAALDAHELRRAVRGPPVLKTSTYQVDRLYDSECATEAVYADVFQHLVPWAWGGGIGTLFAYGQTGSGKTFTVGGLERLVAASLMDGELDGERSIYVTVVELAGNAAFDLLNSRRPVSVLEDAFGVTQLAGAQEHRVRSADEMLGLLATAAEFRRTQATRKNDTSSRSHAICRVRIAVRIAAPAMAAADDGILYLVDLAGSEAARDRAGHSADRVRESRDINTSLSVLKDCIRGKTEADARAPGGKARPPHVPFRQSALTKVLKHVFDPAGTRACRTLVVACVNPCLADIAASRNTLRYAEMLRVFVPPPGAVAYSPEAPATWTNEQLRAWIEGSSGAPPVSSAVLAPHESGLQILRLPAPEFERRCLKTPGVTREQATAVRAKLWHMHVDAQQRATAAGQAGSAPPPLGFLSAADRSSSADPAPAAAAVPFKERIRPGMVVSWTPPPRAAPDLPDGVKPAVVLCPAAAAGHHALDVRGRRVDVQDGGHVAEGEGGGPARFLCALVHPGVTHGTYEVQMWRHMVIDVDMMDAEVTLEYDPATRYYYIAV</sequence>
<feature type="domain" description="Kinesin motor" evidence="3">
    <location>
        <begin position="36"/>
        <end position="371"/>
    </location>
</feature>
<dbReference type="GO" id="GO:0007018">
    <property type="term" value="P:microtubule-based movement"/>
    <property type="evidence" value="ECO:0007669"/>
    <property type="project" value="InterPro"/>
</dbReference>
<dbReference type="Proteomes" id="UP000036947">
    <property type="component" value="Unassembled WGS sequence"/>
</dbReference>
<organism evidence="4 5">
    <name type="scientific">Tolypocladium ophioglossoides (strain CBS 100239)</name>
    <name type="common">Snaketongue truffleclub</name>
    <name type="synonym">Elaphocordyceps ophioglossoides</name>
    <dbReference type="NCBI Taxonomy" id="1163406"/>
    <lineage>
        <taxon>Eukaryota</taxon>
        <taxon>Fungi</taxon>
        <taxon>Dikarya</taxon>
        <taxon>Ascomycota</taxon>
        <taxon>Pezizomycotina</taxon>
        <taxon>Sordariomycetes</taxon>
        <taxon>Hypocreomycetidae</taxon>
        <taxon>Hypocreales</taxon>
        <taxon>Ophiocordycipitaceae</taxon>
        <taxon>Tolypocladium</taxon>
    </lineage>
</organism>
<evidence type="ECO:0000313" key="5">
    <source>
        <dbReference type="Proteomes" id="UP000036947"/>
    </source>
</evidence>
<dbReference type="EMBL" id="LFRF01000053">
    <property type="protein sequence ID" value="KND86582.1"/>
    <property type="molecule type" value="Genomic_DNA"/>
</dbReference>
<dbReference type="GO" id="GO:0005871">
    <property type="term" value="C:kinesin complex"/>
    <property type="evidence" value="ECO:0007669"/>
    <property type="project" value="TreeGrafter"/>
</dbReference>
<dbReference type="GO" id="GO:0008017">
    <property type="term" value="F:microtubule binding"/>
    <property type="evidence" value="ECO:0007669"/>
    <property type="project" value="InterPro"/>
</dbReference>
<dbReference type="PANTHER" id="PTHR24115">
    <property type="entry name" value="KINESIN-RELATED"/>
    <property type="match status" value="1"/>
</dbReference>
<dbReference type="InterPro" id="IPR027417">
    <property type="entry name" value="P-loop_NTPase"/>
</dbReference>
<keyword evidence="1" id="KW-0067">ATP-binding</keyword>
<dbReference type="PRINTS" id="PR00380">
    <property type="entry name" value="KINESINHEAVY"/>
</dbReference>
<evidence type="ECO:0000256" key="2">
    <source>
        <dbReference type="SAM" id="MobiDB-lite"/>
    </source>
</evidence>
<feature type="region of interest" description="Disordered" evidence="2">
    <location>
        <begin position="462"/>
        <end position="482"/>
    </location>
</feature>
<evidence type="ECO:0000313" key="4">
    <source>
        <dbReference type="EMBL" id="KND86582.1"/>
    </source>
</evidence>
<evidence type="ECO:0000259" key="3">
    <source>
        <dbReference type="PROSITE" id="PS50067"/>
    </source>
</evidence>
<dbReference type="PROSITE" id="PS50067">
    <property type="entry name" value="KINESIN_MOTOR_2"/>
    <property type="match status" value="1"/>
</dbReference>
<dbReference type="InterPro" id="IPR036961">
    <property type="entry name" value="Kinesin_motor_dom_sf"/>
</dbReference>
<proteinExistence type="inferred from homology"/>
<dbReference type="GO" id="GO:0016887">
    <property type="term" value="F:ATP hydrolysis activity"/>
    <property type="evidence" value="ECO:0007669"/>
    <property type="project" value="TreeGrafter"/>
</dbReference>
<reference evidence="4" key="1">
    <citation type="journal article" date="2015" name="BMC Genomics">
        <title>The genome of the truffle-parasite Tolypocladium ophioglossoides and the evolution of antifungal peptaibiotics.</title>
        <authorList>
            <person name="Quandt C.A."/>
            <person name="Bushley K.E."/>
            <person name="Spatafora J.W."/>
        </authorList>
    </citation>
    <scope>NUCLEOTIDE SEQUENCE [LARGE SCALE GENOMIC DNA]</scope>
    <source>
        <strain evidence="4">CBS 100239</strain>
    </source>
</reference>
<dbReference type="SUPFAM" id="SSF52540">
    <property type="entry name" value="P-loop containing nucleoside triphosphate hydrolases"/>
    <property type="match status" value="1"/>
</dbReference>